<evidence type="ECO:0000256" key="3">
    <source>
        <dbReference type="ARBA" id="ARBA00022692"/>
    </source>
</evidence>
<dbReference type="KEGG" id="spu:115920539"/>
<dbReference type="GeneID" id="115920539"/>
<feature type="transmembrane region" description="Helical" evidence="6">
    <location>
        <begin position="29"/>
        <end position="47"/>
    </location>
</feature>
<dbReference type="OMA" id="ACEVIAI"/>
<dbReference type="PROSITE" id="PS50267">
    <property type="entry name" value="NA_NEUROTRAN_SYMP_3"/>
    <property type="match status" value="1"/>
</dbReference>
<evidence type="ECO:0000313" key="7">
    <source>
        <dbReference type="EnsemblMetazoa" id="XP_030832276"/>
    </source>
</evidence>
<evidence type="ECO:0000256" key="2">
    <source>
        <dbReference type="ARBA" id="ARBA00022448"/>
    </source>
</evidence>
<dbReference type="PANTHER" id="PTHR11616">
    <property type="entry name" value="SODIUM/CHLORIDE DEPENDENT TRANSPORTER"/>
    <property type="match status" value="1"/>
</dbReference>
<comment type="subcellular location">
    <subcellularLocation>
        <location evidence="1">Membrane</location>
        <topology evidence="1">Multi-pass membrane protein</topology>
    </subcellularLocation>
</comment>
<evidence type="ECO:0000256" key="1">
    <source>
        <dbReference type="ARBA" id="ARBA00004141"/>
    </source>
</evidence>
<keyword evidence="2" id="KW-0813">Transport</keyword>
<dbReference type="SUPFAM" id="SSF161070">
    <property type="entry name" value="SNF-like"/>
    <property type="match status" value="1"/>
</dbReference>
<evidence type="ECO:0000256" key="4">
    <source>
        <dbReference type="ARBA" id="ARBA00022989"/>
    </source>
</evidence>
<protein>
    <submittedName>
        <fullName evidence="7">Uncharacterized protein</fullName>
    </submittedName>
</protein>
<dbReference type="Pfam" id="PF00209">
    <property type="entry name" value="SNF"/>
    <property type="match status" value="1"/>
</dbReference>
<proteinExistence type="predicted"/>
<keyword evidence="8" id="KW-1185">Reference proteome</keyword>
<feature type="transmembrane region" description="Helical" evidence="6">
    <location>
        <begin position="140"/>
        <end position="166"/>
    </location>
</feature>
<dbReference type="AlphaFoldDB" id="A0A7M7N7H4"/>
<evidence type="ECO:0000313" key="8">
    <source>
        <dbReference type="Proteomes" id="UP000007110"/>
    </source>
</evidence>
<dbReference type="EnsemblMetazoa" id="XM_030976416">
    <property type="protein sequence ID" value="XP_030832276"/>
    <property type="gene ID" value="LOC115920539"/>
</dbReference>
<organism evidence="7 8">
    <name type="scientific">Strongylocentrotus purpuratus</name>
    <name type="common">Purple sea urchin</name>
    <dbReference type="NCBI Taxonomy" id="7668"/>
    <lineage>
        <taxon>Eukaryota</taxon>
        <taxon>Metazoa</taxon>
        <taxon>Echinodermata</taxon>
        <taxon>Eleutherozoa</taxon>
        <taxon>Echinozoa</taxon>
        <taxon>Echinoidea</taxon>
        <taxon>Euechinoidea</taxon>
        <taxon>Echinacea</taxon>
        <taxon>Camarodonta</taxon>
        <taxon>Echinidea</taxon>
        <taxon>Strongylocentrotidae</taxon>
        <taxon>Strongylocentrotus</taxon>
    </lineage>
</organism>
<dbReference type="InterPro" id="IPR000175">
    <property type="entry name" value="Na/ntran_symport"/>
</dbReference>
<evidence type="ECO:0000256" key="5">
    <source>
        <dbReference type="ARBA" id="ARBA00023136"/>
    </source>
</evidence>
<feature type="transmembrane region" description="Helical" evidence="6">
    <location>
        <begin position="103"/>
        <end position="128"/>
    </location>
</feature>
<reference evidence="8" key="1">
    <citation type="submission" date="2015-02" db="EMBL/GenBank/DDBJ databases">
        <title>Genome sequencing for Strongylocentrotus purpuratus.</title>
        <authorList>
            <person name="Murali S."/>
            <person name="Liu Y."/>
            <person name="Vee V."/>
            <person name="English A."/>
            <person name="Wang M."/>
            <person name="Skinner E."/>
            <person name="Han Y."/>
            <person name="Muzny D.M."/>
            <person name="Worley K.C."/>
            <person name="Gibbs R.A."/>
        </authorList>
    </citation>
    <scope>NUCLEOTIDE SEQUENCE</scope>
</reference>
<dbReference type="GO" id="GO:0016020">
    <property type="term" value="C:membrane"/>
    <property type="evidence" value="ECO:0007669"/>
    <property type="project" value="UniProtKB-SubCell"/>
</dbReference>
<keyword evidence="3 6" id="KW-0812">Transmembrane</keyword>
<reference evidence="7" key="2">
    <citation type="submission" date="2021-01" db="UniProtKB">
        <authorList>
            <consortium name="EnsemblMetazoa"/>
        </authorList>
    </citation>
    <scope>IDENTIFICATION</scope>
</reference>
<keyword evidence="5 6" id="KW-0472">Membrane</keyword>
<dbReference type="OrthoDB" id="6155318at2759"/>
<dbReference type="Proteomes" id="UP000007110">
    <property type="component" value="Unassembled WGS sequence"/>
</dbReference>
<evidence type="ECO:0000256" key="6">
    <source>
        <dbReference type="SAM" id="Phobius"/>
    </source>
</evidence>
<dbReference type="InParanoid" id="A0A7M7N7H4"/>
<feature type="transmembrane region" description="Helical" evidence="6">
    <location>
        <begin position="59"/>
        <end position="82"/>
    </location>
</feature>
<dbReference type="PANTHER" id="PTHR11616:SF309">
    <property type="entry name" value="TRANSPORTER"/>
    <property type="match status" value="1"/>
</dbReference>
<name>A0A7M7N7H4_STRPU</name>
<dbReference type="InterPro" id="IPR037272">
    <property type="entry name" value="SNS_sf"/>
</dbReference>
<accession>A0A7M7N7H4</accession>
<dbReference type="RefSeq" id="XP_030832276.1">
    <property type="nucleotide sequence ID" value="XM_030976416.1"/>
</dbReference>
<sequence>MSFVCVEGFITTVVDLFPNTLLRGRRREIFCAVICLVFCILGIPMVTNGGMYIFQLFDYYAASGFVLLWVAILEYGVIGWVYGGRRFMSDITEMTGVSWIKPYMLFSWMFASPLFAAIISIFGLVAYEPLKYEDVYVYPWWGYMLGMIMIVSSLINVPLFIFYQLIFQSEGSLRERWTVLTTSRVPAYVPPGPAAEKDTDYIKLAKLESP</sequence>
<keyword evidence="4 6" id="KW-1133">Transmembrane helix</keyword>